<accession>A0A9X3XHV7</accession>
<reference evidence="1 2" key="1">
    <citation type="submission" date="2021-04" db="EMBL/GenBank/DDBJ databases">
        <title>Genome analysis of Polyangium sp.</title>
        <authorList>
            <person name="Li Y."/>
            <person name="Wang J."/>
        </authorList>
    </citation>
    <scope>NUCLEOTIDE SEQUENCE [LARGE SCALE GENOMIC DNA]</scope>
    <source>
        <strain evidence="1 2">SDU14</strain>
    </source>
</reference>
<name>A0A9X3XHV7_9BACT</name>
<evidence type="ECO:0000313" key="2">
    <source>
        <dbReference type="Proteomes" id="UP001151081"/>
    </source>
</evidence>
<gene>
    <name evidence="1" type="ORF">KEG57_53475</name>
</gene>
<dbReference type="AlphaFoldDB" id="A0A9X3XHV7"/>
<organism evidence="1 2">
    <name type="scientific">Polyangium jinanense</name>
    <dbReference type="NCBI Taxonomy" id="2829994"/>
    <lineage>
        <taxon>Bacteria</taxon>
        <taxon>Pseudomonadati</taxon>
        <taxon>Myxococcota</taxon>
        <taxon>Polyangia</taxon>
        <taxon>Polyangiales</taxon>
        <taxon>Polyangiaceae</taxon>
        <taxon>Polyangium</taxon>
    </lineage>
</organism>
<dbReference type="Proteomes" id="UP001151081">
    <property type="component" value="Unassembled WGS sequence"/>
</dbReference>
<comment type="caution">
    <text evidence="1">The sequence shown here is derived from an EMBL/GenBank/DDBJ whole genome shotgun (WGS) entry which is preliminary data.</text>
</comment>
<dbReference type="EMBL" id="JAGTJJ010000108">
    <property type="protein sequence ID" value="MDC3989383.1"/>
    <property type="molecule type" value="Genomic_DNA"/>
</dbReference>
<keyword evidence="2" id="KW-1185">Reference proteome</keyword>
<protein>
    <submittedName>
        <fullName evidence="1">Uncharacterized protein</fullName>
    </submittedName>
</protein>
<dbReference type="RefSeq" id="WP_272428696.1">
    <property type="nucleotide sequence ID" value="NZ_JAGTJJ010000108.1"/>
</dbReference>
<sequence length="87" mass="9263">MAALWGVPGAYPRTTLLEVLVQNEITAAAAGDVEIVALSHVAAGKLLTMLPVGDPSIDAARPLLLYRNRLPPGHRHGGGWRPPGMYR</sequence>
<evidence type="ECO:0000313" key="1">
    <source>
        <dbReference type="EMBL" id="MDC3989383.1"/>
    </source>
</evidence>
<proteinExistence type="predicted"/>